<proteinExistence type="predicted"/>
<dbReference type="AlphaFoldDB" id="A0A4Y2S8S6"/>
<dbReference type="EMBL" id="BGPR01020285">
    <property type="protein sequence ID" value="GBN84253.1"/>
    <property type="molecule type" value="Genomic_DNA"/>
</dbReference>
<sequence>MPRYHVLMSGKLSAVSCGRSLPFMNKAPVEGLKASALYGRENRLDGSICGIQCLMLADTDLEKSETRIGGVEIPLFAASVQHSKLCSVLARERAVIPAGSKCFIQGISEFSGHFMYAMTVFPIQDSQKSFLMAATLFDLKREAIPVRVLNLDNKPQTVDKGAVIEMCEPVVDIVLVLKNLPNHNISRQSWIILKDLMKIIEQQLENYFKNLRTCFLLVMLMSAAAMRHSIELIQVIIHQSSNIQDSCQLQKKESRSV</sequence>
<protein>
    <submittedName>
        <fullName evidence="1">Uncharacterized protein</fullName>
    </submittedName>
</protein>
<evidence type="ECO:0000313" key="2">
    <source>
        <dbReference type="EMBL" id="GBN84319.1"/>
    </source>
</evidence>
<accession>A0A4Y2S8S6</accession>
<reference evidence="1 3" key="1">
    <citation type="journal article" date="2019" name="Sci. Rep.">
        <title>Orb-weaving spider Araneus ventricosus genome elucidates the spidroin gene catalogue.</title>
        <authorList>
            <person name="Kono N."/>
            <person name="Nakamura H."/>
            <person name="Ohtoshi R."/>
            <person name="Moran D.A.P."/>
            <person name="Shinohara A."/>
            <person name="Yoshida Y."/>
            <person name="Fujiwara M."/>
            <person name="Mori M."/>
            <person name="Tomita M."/>
            <person name="Arakawa K."/>
        </authorList>
    </citation>
    <scope>NUCLEOTIDE SEQUENCE [LARGE SCALE GENOMIC DNA]</scope>
</reference>
<gene>
    <name evidence="1" type="ORF">AVEN_200135_1</name>
    <name evidence="2" type="ORF">AVEN_241784_1</name>
</gene>
<organism evidence="1 3">
    <name type="scientific">Araneus ventricosus</name>
    <name type="common">Orbweaver spider</name>
    <name type="synonym">Epeira ventricosa</name>
    <dbReference type="NCBI Taxonomy" id="182803"/>
    <lineage>
        <taxon>Eukaryota</taxon>
        <taxon>Metazoa</taxon>
        <taxon>Ecdysozoa</taxon>
        <taxon>Arthropoda</taxon>
        <taxon>Chelicerata</taxon>
        <taxon>Arachnida</taxon>
        <taxon>Araneae</taxon>
        <taxon>Araneomorphae</taxon>
        <taxon>Entelegynae</taxon>
        <taxon>Araneoidea</taxon>
        <taxon>Araneidae</taxon>
        <taxon>Araneus</taxon>
    </lineage>
</organism>
<dbReference type="EMBL" id="BGPR01020313">
    <property type="protein sequence ID" value="GBN84319.1"/>
    <property type="molecule type" value="Genomic_DNA"/>
</dbReference>
<name>A0A4Y2S8S6_ARAVE</name>
<dbReference type="OrthoDB" id="6435686at2759"/>
<evidence type="ECO:0000313" key="3">
    <source>
        <dbReference type="Proteomes" id="UP000499080"/>
    </source>
</evidence>
<keyword evidence="3" id="KW-1185">Reference proteome</keyword>
<dbReference type="Proteomes" id="UP000499080">
    <property type="component" value="Unassembled WGS sequence"/>
</dbReference>
<comment type="caution">
    <text evidence="1">The sequence shown here is derived from an EMBL/GenBank/DDBJ whole genome shotgun (WGS) entry which is preliminary data.</text>
</comment>
<evidence type="ECO:0000313" key="1">
    <source>
        <dbReference type="EMBL" id="GBN84253.1"/>
    </source>
</evidence>